<feature type="domain" description="T-SNARE coiled-coil homology" evidence="9">
    <location>
        <begin position="568"/>
        <end position="630"/>
    </location>
</feature>
<dbReference type="SMART" id="SM01358">
    <property type="entry name" value="HBM"/>
    <property type="match status" value="1"/>
</dbReference>
<evidence type="ECO:0000256" key="4">
    <source>
        <dbReference type="ARBA" id="ARBA00029447"/>
    </source>
</evidence>
<evidence type="ECO:0000256" key="2">
    <source>
        <dbReference type="ARBA" id="ARBA00022519"/>
    </source>
</evidence>
<evidence type="ECO:0000256" key="3">
    <source>
        <dbReference type="ARBA" id="ARBA00023224"/>
    </source>
</evidence>
<evidence type="ECO:0000313" key="12">
    <source>
        <dbReference type="EMBL" id="SNZ06087.1"/>
    </source>
</evidence>
<dbReference type="GO" id="GO:0005886">
    <property type="term" value="C:plasma membrane"/>
    <property type="evidence" value="ECO:0007669"/>
    <property type="project" value="UniProtKB-SubCell"/>
</dbReference>
<feature type="domain" description="Methyl-accepting transducer" evidence="8">
    <location>
        <begin position="416"/>
        <end position="652"/>
    </location>
</feature>
<protein>
    <submittedName>
        <fullName evidence="12">Methyl-accepting chemotaxis protein</fullName>
    </submittedName>
</protein>
<keyword evidence="7" id="KW-0812">Transmembrane</keyword>
<dbReference type="InterPro" id="IPR004089">
    <property type="entry name" value="MCPsignal_dom"/>
</dbReference>
<dbReference type="PROSITE" id="PS50111">
    <property type="entry name" value="CHEMOTAXIS_TRANSDUC_2"/>
    <property type="match status" value="1"/>
</dbReference>
<evidence type="ECO:0000256" key="5">
    <source>
        <dbReference type="PROSITE-ProRule" id="PRU00284"/>
    </source>
</evidence>
<dbReference type="InterPro" id="IPR004090">
    <property type="entry name" value="Chemotax_Me-accpt_rcpt"/>
</dbReference>
<dbReference type="OrthoDB" id="3378718at2"/>
<evidence type="ECO:0000259" key="9">
    <source>
        <dbReference type="PROSITE" id="PS50192"/>
    </source>
</evidence>
<organism evidence="12 13">
    <name type="scientific">Cohaesibacter gelatinilyticus</name>
    <dbReference type="NCBI Taxonomy" id="372072"/>
    <lineage>
        <taxon>Bacteria</taxon>
        <taxon>Pseudomonadati</taxon>
        <taxon>Pseudomonadota</taxon>
        <taxon>Alphaproteobacteria</taxon>
        <taxon>Hyphomicrobiales</taxon>
        <taxon>Cohaesibacteraceae</taxon>
    </lineage>
</organism>
<keyword evidence="3 5" id="KW-0807">Transducer</keyword>
<dbReference type="Gene3D" id="1.10.287.950">
    <property type="entry name" value="Methyl-accepting chemotaxis protein"/>
    <property type="match status" value="1"/>
</dbReference>
<dbReference type="PROSITE" id="PS51753">
    <property type="entry name" value="HBM"/>
    <property type="match status" value="1"/>
</dbReference>
<dbReference type="InterPro" id="IPR003660">
    <property type="entry name" value="HAMP_dom"/>
</dbReference>
<keyword evidence="2" id="KW-1003">Cell membrane</keyword>
<dbReference type="SUPFAM" id="SSF141371">
    <property type="entry name" value="PilZ domain-like"/>
    <property type="match status" value="1"/>
</dbReference>
<sequence length="760" mass="81017">MAKSPLPTLGIKGRLFGGFGAVITIAAIASVWAILSMFSFNDSFHVFEDMAEDALLASEINADMSKALLNTRKYIGSRSNDDLTASREFIRQVREGVTIAVDEIKKPERAARVAEMASQITDFAGGVDKIVVLYEERDKIVNAQLDVIGPEVRKKLTEIGTTAARDGDYEAAYAAGAMQEKVLLGRLFVTKFLLTNGHKNIERAIDELNQAKANASQLDRSIQNPRRKKLLKEVVTQLSAYQNATTRIGELIAERNTIRDETLVVRGESILTHAASVKASAVADEKKLARSTSADIENSIFLTAATSIAGIVLGIVLAWLIGRMIAGSINRITTAMRELSDGNTQIALPDADRADEIGDMTRAVAIFRDNAIARAELEKDAALERQKEALRQNQLDKLISDFRDSISAVLESMGLGTDKMRSSADNLSQMAGQASSDARSALQASSNASENVQTVAAAVEELSSSIQEISSQSNNAYNVVSNLETIAKSTNDDVSALSETADKIGEVVEIIRAIAEQTNLLALNATIEAARAGDAGKGFAVVAAEVKELSRQTAQATEEIGSQISEVQASTRNTVSAINTITDSVTEINQLTAAIASAAEQQDSATREISSSITLASNGSTTASENVNGVTAVIDQTSQEADGVLGVSSELREVGENLSTSVEQFLADVAKDVVERRKSLRRVANEPASVVMNGVSHETMIANHSPNGAAISIVPGIKPGATLELIRENGDRIKARVAWANEDLAGLAYINEKSNPAEAA</sequence>
<dbReference type="AlphaFoldDB" id="A0A285NAY3"/>
<feature type="transmembrane region" description="Helical" evidence="7">
    <location>
        <begin position="300"/>
        <end position="321"/>
    </location>
</feature>
<keyword evidence="2" id="KW-0997">Cell inner membrane</keyword>
<dbReference type="GO" id="GO:0006935">
    <property type="term" value="P:chemotaxis"/>
    <property type="evidence" value="ECO:0007669"/>
    <property type="project" value="InterPro"/>
</dbReference>
<dbReference type="GO" id="GO:0004888">
    <property type="term" value="F:transmembrane signaling receptor activity"/>
    <property type="evidence" value="ECO:0007669"/>
    <property type="project" value="InterPro"/>
</dbReference>
<evidence type="ECO:0000256" key="1">
    <source>
        <dbReference type="ARBA" id="ARBA00004429"/>
    </source>
</evidence>
<feature type="domain" description="HBM" evidence="11">
    <location>
        <begin position="49"/>
        <end position="289"/>
    </location>
</feature>
<dbReference type="PRINTS" id="PR00260">
    <property type="entry name" value="CHEMTRNSDUCR"/>
</dbReference>
<evidence type="ECO:0000256" key="7">
    <source>
        <dbReference type="SAM" id="Phobius"/>
    </source>
</evidence>
<feature type="domain" description="HAMP" evidence="10">
    <location>
        <begin position="323"/>
        <end position="376"/>
    </location>
</feature>
<dbReference type="PANTHER" id="PTHR32089:SF112">
    <property type="entry name" value="LYSOZYME-LIKE PROTEIN-RELATED"/>
    <property type="match status" value="1"/>
</dbReference>
<accession>A0A285NAY3</accession>
<keyword evidence="6" id="KW-0175">Coiled coil</keyword>
<keyword evidence="13" id="KW-1185">Reference proteome</keyword>
<dbReference type="Gene3D" id="6.10.340.10">
    <property type="match status" value="1"/>
</dbReference>
<dbReference type="Pfam" id="PF00015">
    <property type="entry name" value="MCPsignal"/>
    <property type="match status" value="1"/>
</dbReference>
<evidence type="ECO:0000259" key="11">
    <source>
        <dbReference type="PROSITE" id="PS51753"/>
    </source>
</evidence>
<name>A0A285NAY3_9HYPH</name>
<evidence type="ECO:0000313" key="13">
    <source>
        <dbReference type="Proteomes" id="UP000219439"/>
    </source>
</evidence>
<dbReference type="Proteomes" id="UP000219439">
    <property type="component" value="Unassembled WGS sequence"/>
</dbReference>
<feature type="transmembrane region" description="Helical" evidence="7">
    <location>
        <begin position="15"/>
        <end position="35"/>
    </location>
</feature>
<comment type="similarity">
    <text evidence="4">Belongs to the methyl-accepting chemotaxis (MCP) protein family.</text>
</comment>
<keyword evidence="7" id="KW-1133">Transmembrane helix</keyword>
<dbReference type="SUPFAM" id="SSF58104">
    <property type="entry name" value="Methyl-accepting chemotaxis protein (MCP) signaling domain"/>
    <property type="match status" value="1"/>
</dbReference>
<gene>
    <name evidence="12" type="ORF">SAMN06265368_0298</name>
</gene>
<dbReference type="PANTHER" id="PTHR32089">
    <property type="entry name" value="METHYL-ACCEPTING CHEMOTAXIS PROTEIN MCPB"/>
    <property type="match status" value="1"/>
</dbReference>
<comment type="subcellular location">
    <subcellularLocation>
        <location evidence="1">Cell inner membrane</location>
        <topology evidence="1">Multi-pass membrane protein</topology>
    </subcellularLocation>
</comment>
<dbReference type="InterPro" id="IPR032255">
    <property type="entry name" value="HBM"/>
</dbReference>
<dbReference type="GO" id="GO:0007165">
    <property type="term" value="P:signal transduction"/>
    <property type="evidence" value="ECO:0007669"/>
    <property type="project" value="UniProtKB-KW"/>
</dbReference>
<dbReference type="SMART" id="SM00304">
    <property type="entry name" value="HAMP"/>
    <property type="match status" value="1"/>
</dbReference>
<feature type="coiled-coil region" evidence="6">
    <location>
        <begin position="194"/>
        <end position="221"/>
    </location>
</feature>
<keyword evidence="7" id="KW-0472">Membrane</keyword>
<evidence type="ECO:0000256" key="6">
    <source>
        <dbReference type="SAM" id="Coils"/>
    </source>
</evidence>
<dbReference type="EMBL" id="OBEL01000001">
    <property type="protein sequence ID" value="SNZ06087.1"/>
    <property type="molecule type" value="Genomic_DNA"/>
</dbReference>
<evidence type="ECO:0000259" key="10">
    <source>
        <dbReference type="PROSITE" id="PS50885"/>
    </source>
</evidence>
<dbReference type="InterPro" id="IPR000727">
    <property type="entry name" value="T_SNARE_dom"/>
</dbReference>
<evidence type="ECO:0000259" key="8">
    <source>
        <dbReference type="PROSITE" id="PS50111"/>
    </source>
</evidence>
<proteinExistence type="inferred from homology"/>
<dbReference type="Pfam" id="PF00672">
    <property type="entry name" value="HAMP"/>
    <property type="match status" value="1"/>
</dbReference>
<dbReference type="PROSITE" id="PS50885">
    <property type="entry name" value="HAMP"/>
    <property type="match status" value="1"/>
</dbReference>
<reference evidence="12 13" key="1">
    <citation type="submission" date="2017-09" db="EMBL/GenBank/DDBJ databases">
        <authorList>
            <person name="Ehlers B."/>
            <person name="Leendertz F.H."/>
        </authorList>
    </citation>
    <scope>NUCLEOTIDE SEQUENCE [LARGE SCALE GENOMIC DNA]</scope>
    <source>
        <strain evidence="12 13">DSM 18289</strain>
    </source>
</reference>
<dbReference type="PROSITE" id="PS50192">
    <property type="entry name" value="T_SNARE"/>
    <property type="match status" value="1"/>
</dbReference>
<dbReference type="SMART" id="SM00283">
    <property type="entry name" value="MA"/>
    <property type="match status" value="1"/>
</dbReference>